<organism evidence="3 4">
    <name type="scientific">Blastococcus xanthinilyticus</name>
    <dbReference type="NCBI Taxonomy" id="1564164"/>
    <lineage>
        <taxon>Bacteria</taxon>
        <taxon>Bacillati</taxon>
        <taxon>Actinomycetota</taxon>
        <taxon>Actinomycetes</taxon>
        <taxon>Geodermatophilales</taxon>
        <taxon>Geodermatophilaceae</taxon>
        <taxon>Blastococcus</taxon>
    </lineage>
</organism>
<dbReference type="SUPFAM" id="SSF109854">
    <property type="entry name" value="DinB/YfiT-like putative metalloenzymes"/>
    <property type="match status" value="1"/>
</dbReference>
<feature type="domain" description="tRNA wybutosine-synthesis" evidence="1">
    <location>
        <begin position="187"/>
        <end position="235"/>
    </location>
</feature>
<protein>
    <submittedName>
        <fullName evidence="3">Uncharacterized protein (TIGR03084 family)</fullName>
    </submittedName>
</protein>
<dbReference type="GO" id="GO:0046872">
    <property type="term" value="F:metal ion binding"/>
    <property type="evidence" value="ECO:0007669"/>
    <property type="project" value="InterPro"/>
</dbReference>
<dbReference type="InterPro" id="IPR013917">
    <property type="entry name" value="tRNA_wybutosine-synth"/>
</dbReference>
<sequence>MTAPLLAGLLRDLAEEGHGLDGLVAGLPDGAWATPTPAAGWTVAHQIAHLAWTDQVAADAVREPARFRAERDAAPDLARAVDDAAAQGAAAPPAELLDRWRTARAALATALAGLPAGTAIPWFGPDMSAASMATARLMETWAHGVDVRDALGRDTPATPRLRAVAHLGVRTRDFAFRQRGEPVPEHEFRVELTGPGGELWTWGPADADQRVQGPALDLCLRVTRRRHRDDLALRARGPDADRWLDLAQAFAGPPGTDRPATAAPRP</sequence>
<reference evidence="3 4" key="1">
    <citation type="submission" date="2019-07" db="EMBL/GenBank/DDBJ databases">
        <title>Genomic Encyclopedia of Archaeal and Bacterial Type Strains, Phase II (KMG-II): from individual species to whole genera.</title>
        <authorList>
            <person name="Goeker M."/>
        </authorList>
    </citation>
    <scope>NUCLEOTIDE SEQUENCE [LARGE SCALE GENOMIC DNA]</scope>
    <source>
        <strain evidence="3 4">DSM 46842</strain>
    </source>
</reference>
<dbReference type="Pfam" id="PF11716">
    <property type="entry name" value="MDMPI_N"/>
    <property type="match status" value="1"/>
</dbReference>
<dbReference type="InterPro" id="IPR034660">
    <property type="entry name" value="DinB/YfiT-like"/>
</dbReference>
<dbReference type="Gene3D" id="1.20.120.450">
    <property type="entry name" value="dinb family like domain"/>
    <property type="match status" value="1"/>
</dbReference>
<dbReference type="AlphaFoldDB" id="A0A5S5D3J4"/>
<evidence type="ECO:0000313" key="4">
    <source>
        <dbReference type="Proteomes" id="UP000322499"/>
    </source>
</evidence>
<dbReference type="InterPro" id="IPR017517">
    <property type="entry name" value="Maleyloyr_isom"/>
</dbReference>
<gene>
    <name evidence="3" type="ORF">BD833_10143</name>
</gene>
<dbReference type="InterPro" id="IPR017518">
    <property type="entry name" value="CHP03084"/>
</dbReference>
<dbReference type="RefSeq" id="WP_243737354.1">
    <property type="nucleotide sequence ID" value="NZ_VNHW01000001.1"/>
</dbReference>
<dbReference type="InterPro" id="IPR024344">
    <property type="entry name" value="MDMPI_metal-binding"/>
</dbReference>
<evidence type="ECO:0000313" key="3">
    <source>
        <dbReference type="EMBL" id="TYP90325.1"/>
    </source>
</evidence>
<evidence type="ECO:0000259" key="1">
    <source>
        <dbReference type="Pfam" id="PF08608"/>
    </source>
</evidence>
<dbReference type="NCBIfam" id="TIGR03083">
    <property type="entry name" value="maleylpyruvate isomerase family mycothiol-dependent enzyme"/>
    <property type="match status" value="1"/>
</dbReference>
<accession>A0A5S5D3J4</accession>
<keyword evidence="4" id="KW-1185">Reference proteome</keyword>
<proteinExistence type="predicted"/>
<dbReference type="Proteomes" id="UP000322499">
    <property type="component" value="Unassembled WGS sequence"/>
</dbReference>
<dbReference type="EMBL" id="VNHW01000001">
    <property type="protein sequence ID" value="TYP90325.1"/>
    <property type="molecule type" value="Genomic_DNA"/>
</dbReference>
<dbReference type="Pfam" id="PF08608">
    <property type="entry name" value="Wyosine_form"/>
    <property type="match status" value="1"/>
</dbReference>
<name>A0A5S5D3J4_9ACTN</name>
<dbReference type="NCBIfam" id="TIGR03084">
    <property type="entry name" value="TIGR03084 family metal-binding protein"/>
    <property type="match status" value="1"/>
</dbReference>
<feature type="domain" description="Mycothiol-dependent maleylpyruvate isomerase metal-binding" evidence="2">
    <location>
        <begin position="13"/>
        <end position="148"/>
    </location>
</feature>
<comment type="caution">
    <text evidence="3">The sequence shown here is derived from an EMBL/GenBank/DDBJ whole genome shotgun (WGS) entry which is preliminary data.</text>
</comment>
<evidence type="ECO:0000259" key="2">
    <source>
        <dbReference type="Pfam" id="PF11716"/>
    </source>
</evidence>